<dbReference type="EMBL" id="LR743595">
    <property type="protein sequence ID" value="CAA2624728.1"/>
    <property type="molecule type" value="Genomic_DNA"/>
</dbReference>
<organism evidence="1">
    <name type="scientific">Spirodela intermedia</name>
    <name type="common">Intermediate duckweed</name>
    <dbReference type="NCBI Taxonomy" id="51605"/>
    <lineage>
        <taxon>Eukaryota</taxon>
        <taxon>Viridiplantae</taxon>
        <taxon>Streptophyta</taxon>
        <taxon>Embryophyta</taxon>
        <taxon>Tracheophyta</taxon>
        <taxon>Spermatophyta</taxon>
        <taxon>Magnoliopsida</taxon>
        <taxon>Liliopsida</taxon>
        <taxon>Araceae</taxon>
        <taxon>Lemnoideae</taxon>
        <taxon>Spirodela</taxon>
    </lineage>
</organism>
<dbReference type="Proteomes" id="UP001189122">
    <property type="component" value="Unassembled WGS sequence"/>
</dbReference>
<protein>
    <submittedName>
        <fullName evidence="1">Uncharacterized protein</fullName>
    </submittedName>
</protein>
<dbReference type="EMBL" id="CACRZD030000008">
    <property type="protein sequence ID" value="CAA6664164.1"/>
    <property type="molecule type" value="Genomic_DNA"/>
</dbReference>
<reference evidence="1 2" key="1">
    <citation type="submission" date="2019-12" db="EMBL/GenBank/DDBJ databases">
        <authorList>
            <person name="Scholz U."/>
            <person name="Mascher M."/>
            <person name="Fiebig A."/>
        </authorList>
    </citation>
    <scope>NUCLEOTIDE SEQUENCE</scope>
</reference>
<evidence type="ECO:0000313" key="2">
    <source>
        <dbReference type="Proteomes" id="UP001189122"/>
    </source>
</evidence>
<keyword evidence="2" id="KW-1185">Reference proteome</keyword>
<accession>A0A7I8J1R8</accession>
<proteinExistence type="predicted"/>
<gene>
    <name evidence="1" type="ORF">SI7747_08010553</name>
</gene>
<sequence>MPPMPHVPAAATARWLAVQNSRGASAQYQLDLQGTPFGNVVSFTVGEYPAVGSCGGADPENRTCAKLTLTGKVRFLADLKPDRYIYIHVNHINPCMEDSLGELDMGFYP</sequence>
<name>A0A7I8J1R8_SPIIN</name>
<dbReference type="AlphaFoldDB" id="A0A7I8J1R8"/>
<evidence type="ECO:0000313" key="1">
    <source>
        <dbReference type="EMBL" id="CAA2624728.1"/>
    </source>
</evidence>